<keyword evidence="1" id="KW-0812">Transmembrane</keyword>
<protein>
    <submittedName>
        <fullName evidence="2">Uncharacterized protein</fullName>
    </submittedName>
</protein>
<accession>H8GK74</accession>
<dbReference type="EMBL" id="CM001475">
    <property type="protein sequence ID" value="EIC29198.1"/>
    <property type="molecule type" value="Genomic_DNA"/>
</dbReference>
<dbReference type="AlphaFoldDB" id="H8GK74"/>
<evidence type="ECO:0000256" key="1">
    <source>
        <dbReference type="SAM" id="Phobius"/>
    </source>
</evidence>
<gene>
    <name evidence="2" type="ORF">Metal_1413</name>
</gene>
<reference evidence="2 3" key="1">
    <citation type="journal article" date="2013" name="Genome Announc.">
        <title>Genome Sequence of the Obligate Gammaproteobacterial Methanotroph Methylomicrobium album Strain BG8.</title>
        <authorList>
            <person name="Kits K.D."/>
            <person name="Kalyuzhnaya M.G."/>
            <person name="Klotz M.G."/>
            <person name="Jetten M.S."/>
            <person name="Op den Camp H.J."/>
            <person name="Vuilleumier S."/>
            <person name="Bringel F."/>
            <person name="Dispirito A.A."/>
            <person name="Murrell J.C."/>
            <person name="Bruce D."/>
            <person name="Cheng J.F."/>
            <person name="Copeland A."/>
            <person name="Goodwin L."/>
            <person name="Hauser L."/>
            <person name="Lajus A."/>
            <person name="Land M.L."/>
            <person name="Lapidus A."/>
            <person name="Lucas S."/>
            <person name="Medigue C."/>
            <person name="Pitluck S."/>
            <person name="Woyke T."/>
            <person name="Zeytun A."/>
            <person name="Stein L.Y."/>
        </authorList>
    </citation>
    <scope>NUCLEOTIDE SEQUENCE [LARGE SCALE GENOMIC DNA]</scope>
    <source>
        <strain evidence="2 3">BG8</strain>
    </source>
</reference>
<proteinExistence type="predicted"/>
<name>H8GK74_METAL</name>
<dbReference type="Proteomes" id="UP000005090">
    <property type="component" value="Chromosome"/>
</dbReference>
<feature type="transmembrane region" description="Helical" evidence="1">
    <location>
        <begin position="33"/>
        <end position="58"/>
    </location>
</feature>
<sequence>MIKTAFSLFIASLMLFLVAEVLSLLPSQAFSKAFYPIGILSLLASFTLLLSYLALLTVRQIIREFRRYFSGIERRQRRLWFVQGKLDREQRLFFHRRLQTRYFLEARKQRLTRVNDRKHSRSLAKAIDTDLAAIKSLVSSDQLEAWKRQNRTYRKQANIEGLIALQQSIVTHR</sequence>
<evidence type="ECO:0000313" key="3">
    <source>
        <dbReference type="Proteomes" id="UP000005090"/>
    </source>
</evidence>
<keyword evidence="3" id="KW-1185">Reference proteome</keyword>
<keyword evidence="1" id="KW-1133">Transmembrane helix</keyword>
<keyword evidence="1" id="KW-0472">Membrane</keyword>
<organism evidence="2 3">
    <name type="scientific">Methylomicrobium album BG8</name>
    <dbReference type="NCBI Taxonomy" id="686340"/>
    <lineage>
        <taxon>Bacteria</taxon>
        <taxon>Pseudomonadati</taxon>
        <taxon>Pseudomonadota</taxon>
        <taxon>Gammaproteobacteria</taxon>
        <taxon>Methylococcales</taxon>
        <taxon>Methylococcaceae</taxon>
        <taxon>Methylomicrobium</taxon>
    </lineage>
</organism>
<evidence type="ECO:0000313" key="2">
    <source>
        <dbReference type="EMBL" id="EIC29198.1"/>
    </source>
</evidence>
<dbReference type="STRING" id="686340.Metal_1413"/>
<dbReference type="RefSeq" id="WP_005370891.1">
    <property type="nucleotide sequence ID" value="NZ_CM001475.1"/>
</dbReference>
<dbReference type="HOGENOM" id="CLU_1545831_0_0_6"/>
<dbReference type="eggNOG" id="ENOG5031U2J">
    <property type="taxonomic scope" value="Bacteria"/>
</dbReference>